<dbReference type="GO" id="GO:0003676">
    <property type="term" value="F:nucleic acid binding"/>
    <property type="evidence" value="ECO:0007669"/>
    <property type="project" value="InterPro"/>
</dbReference>
<evidence type="ECO:0000313" key="5">
    <source>
        <dbReference type="Proteomes" id="UP000238479"/>
    </source>
</evidence>
<proteinExistence type="inferred from homology"/>
<accession>A0A2P6QY87</accession>
<keyword evidence="5" id="KW-1185">Reference proteome</keyword>
<comment type="caution">
    <text evidence="4">The sequence shown here is derived from an EMBL/GenBank/DDBJ whole genome shotgun (WGS) entry which is preliminary data.</text>
</comment>
<gene>
    <name evidence="4" type="ORF">RchiOBHm_Chr4g0422031</name>
</gene>
<keyword evidence="3" id="KW-0809">Transit peptide</keyword>
<dbReference type="FunFam" id="1.25.70.10:FF:000001">
    <property type="entry name" value="Mitochondrial transcription termination factor-like"/>
    <property type="match status" value="1"/>
</dbReference>
<dbReference type="Pfam" id="PF02536">
    <property type="entry name" value="mTERF"/>
    <property type="match status" value="1"/>
</dbReference>
<keyword evidence="2" id="KW-0805">Transcription regulation</keyword>
<organism evidence="4 5">
    <name type="scientific">Rosa chinensis</name>
    <name type="common">China rose</name>
    <dbReference type="NCBI Taxonomy" id="74649"/>
    <lineage>
        <taxon>Eukaryota</taxon>
        <taxon>Viridiplantae</taxon>
        <taxon>Streptophyta</taxon>
        <taxon>Embryophyta</taxon>
        <taxon>Tracheophyta</taxon>
        <taxon>Spermatophyta</taxon>
        <taxon>Magnoliopsida</taxon>
        <taxon>eudicotyledons</taxon>
        <taxon>Gunneridae</taxon>
        <taxon>Pentapetalae</taxon>
        <taxon>rosids</taxon>
        <taxon>fabids</taxon>
        <taxon>Rosales</taxon>
        <taxon>Rosaceae</taxon>
        <taxon>Rosoideae</taxon>
        <taxon>Rosoideae incertae sedis</taxon>
        <taxon>Rosa</taxon>
    </lineage>
</organism>
<dbReference type="PANTHER" id="PTHR13068">
    <property type="entry name" value="CGI-12 PROTEIN-RELATED"/>
    <property type="match status" value="1"/>
</dbReference>
<dbReference type="STRING" id="74649.A0A2P6QY87"/>
<evidence type="ECO:0000256" key="3">
    <source>
        <dbReference type="ARBA" id="ARBA00022946"/>
    </source>
</evidence>
<dbReference type="Gramene" id="PRQ39163">
    <property type="protein sequence ID" value="PRQ39163"/>
    <property type="gene ID" value="RchiOBHm_Chr4g0422031"/>
</dbReference>
<comment type="similarity">
    <text evidence="1">Belongs to the mTERF family.</text>
</comment>
<dbReference type="InterPro" id="IPR038538">
    <property type="entry name" value="MTERF_sf"/>
</dbReference>
<dbReference type="PANTHER" id="PTHR13068:SF133">
    <property type="entry name" value="MITOCHONDRIAL TRANSCRIPTION TERMINATION FACTOR FAMILY PROTEIN"/>
    <property type="match status" value="1"/>
</dbReference>
<evidence type="ECO:0000256" key="1">
    <source>
        <dbReference type="ARBA" id="ARBA00007692"/>
    </source>
</evidence>
<dbReference type="SMART" id="SM00733">
    <property type="entry name" value="Mterf"/>
    <property type="match status" value="6"/>
</dbReference>
<evidence type="ECO:0000256" key="2">
    <source>
        <dbReference type="ARBA" id="ARBA00022472"/>
    </source>
</evidence>
<dbReference type="InterPro" id="IPR003690">
    <property type="entry name" value="MTERF"/>
</dbReference>
<dbReference type="OMA" id="WSEECFL"/>
<dbReference type="GO" id="GO:0006353">
    <property type="term" value="P:DNA-templated transcription termination"/>
    <property type="evidence" value="ECO:0007669"/>
    <property type="project" value="UniProtKB-KW"/>
</dbReference>
<dbReference type="Proteomes" id="UP000238479">
    <property type="component" value="Chromosome 4"/>
</dbReference>
<dbReference type="AlphaFoldDB" id="A0A2P6QY87"/>
<dbReference type="EMBL" id="PDCK01000042">
    <property type="protein sequence ID" value="PRQ39163.1"/>
    <property type="molecule type" value="Genomic_DNA"/>
</dbReference>
<reference evidence="4 5" key="1">
    <citation type="journal article" date="2018" name="Nat. Genet.">
        <title>The Rosa genome provides new insights in the design of modern roses.</title>
        <authorList>
            <person name="Bendahmane M."/>
        </authorList>
    </citation>
    <scope>NUCLEOTIDE SEQUENCE [LARGE SCALE GENOMIC DNA]</scope>
    <source>
        <strain evidence="5">cv. Old Blush</strain>
    </source>
</reference>
<keyword evidence="2" id="KW-0806">Transcription termination</keyword>
<protein>
    <submittedName>
        <fullName evidence="4">Putative transcription regulator mTERF family</fullName>
    </submittedName>
</protein>
<evidence type="ECO:0000313" key="4">
    <source>
        <dbReference type="EMBL" id="PRQ39163.1"/>
    </source>
</evidence>
<keyword evidence="2" id="KW-0804">Transcription</keyword>
<name>A0A2P6QY87_ROSCH</name>
<dbReference type="Gene3D" id="1.25.70.10">
    <property type="entry name" value="Transcription termination factor 3, mitochondrial"/>
    <property type="match status" value="1"/>
</dbReference>
<sequence length="295" mass="33695">MCKVWRTLKFMEVRNALTIGRWLKLSTELKSYSYSVLCSNPSVLKRNVDRSLSPCYEILRSLLGSDIKFAGFFKNSYQLLTVKSVSNIARNVSVLRELKAPESLISYYATCQPLLMSLENEKFHQNVNKVMSLGFRPSTSTTFMKALFVISTTDSSKWAQKMDFYKKCGWTEDDFLLAFSKNPLFMNMTEKNISSKMDFIVNKMALVQPADLAHYPTVLTYSLENRIIPRASVIRVLLLKGLIARGDFSFNSLMIYNNKKFLDKFVVPYQPQVPELLSIFAGEMGLGLVELGIRV</sequence>